<dbReference type="EMBL" id="CADCTY010001248">
    <property type="protein sequence ID" value="CAA9364240.1"/>
    <property type="molecule type" value="Genomic_DNA"/>
</dbReference>
<name>A0A6J4MQX7_9CYAN</name>
<protein>
    <submittedName>
        <fullName evidence="1">Uncharacterized protein</fullName>
    </submittedName>
</protein>
<evidence type="ECO:0000313" key="1">
    <source>
        <dbReference type="EMBL" id="CAA9364240.1"/>
    </source>
</evidence>
<gene>
    <name evidence="1" type="ORF">AVDCRST_MAG94-3586</name>
</gene>
<sequence length="37" mass="4144">MAKELTVSKSRYSYFQRSLSKPPDSLIVGTFCCPFVG</sequence>
<dbReference type="AlphaFoldDB" id="A0A6J4MQX7"/>
<organism evidence="1">
    <name type="scientific">uncultured Leptolyngbya sp</name>
    <dbReference type="NCBI Taxonomy" id="332963"/>
    <lineage>
        <taxon>Bacteria</taxon>
        <taxon>Bacillati</taxon>
        <taxon>Cyanobacteriota</taxon>
        <taxon>Cyanophyceae</taxon>
        <taxon>Leptolyngbyales</taxon>
        <taxon>Leptolyngbyaceae</taxon>
        <taxon>Leptolyngbya group</taxon>
        <taxon>Leptolyngbya</taxon>
        <taxon>environmental samples</taxon>
    </lineage>
</organism>
<reference evidence="1" key="1">
    <citation type="submission" date="2020-02" db="EMBL/GenBank/DDBJ databases">
        <authorList>
            <person name="Meier V. D."/>
        </authorList>
    </citation>
    <scope>NUCLEOTIDE SEQUENCE</scope>
    <source>
        <strain evidence="1">AVDCRST_MAG94</strain>
    </source>
</reference>
<proteinExistence type="predicted"/>
<accession>A0A6J4MQX7</accession>